<dbReference type="EMBL" id="OX395131">
    <property type="protein sequence ID" value="CAI5777679.1"/>
    <property type="molecule type" value="Genomic_DNA"/>
</dbReference>
<accession>A0AA35KHM0</accession>
<reference evidence="1" key="1">
    <citation type="submission" date="2022-12" db="EMBL/GenBank/DDBJ databases">
        <authorList>
            <person name="Alioto T."/>
            <person name="Alioto T."/>
            <person name="Gomez Garrido J."/>
        </authorList>
    </citation>
    <scope>NUCLEOTIDE SEQUENCE</scope>
</reference>
<sequence length="160" mass="18235">MIEYKTPWACHFLKGHQPKAQASDRCLLKIKLHMYKELLFFSFQPRSHQASKNWTMVTAARLEHAYVSQIRVLSPVEVYSEVPVDKPASGLAILLPPPPPLGTDLWNIRGSRLSKPALQTLDHQANHLVDVICCHPTLLSIRSGQTGLEHPVYWKDWRHG</sequence>
<protein>
    <submittedName>
        <fullName evidence="1">Uncharacterized protein</fullName>
    </submittedName>
</protein>
<dbReference type="Proteomes" id="UP001178461">
    <property type="component" value="Chromosome 6"/>
</dbReference>
<proteinExistence type="predicted"/>
<gene>
    <name evidence="1" type="ORF">PODLI_1B003367</name>
</gene>
<organism evidence="1 2">
    <name type="scientific">Podarcis lilfordi</name>
    <name type="common">Lilford's wall lizard</name>
    <dbReference type="NCBI Taxonomy" id="74358"/>
    <lineage>
        <taxon>Eukaryota</taxon>
        <taxon>Metazoa</taxon>
        <taxon>Chordata</taxon>
        <taxon>Craniata</taxon>
        <taxon>Vertebrata</taxon>
        <taxon>Euteleostomi</taxon>
        <taxon>Lepidosauria</taxon>
        <taxon>Squamata</taxon>
        <taxon>Bifurcata</taxon>
        <taxon>Unidentata</taxon>
        <taxon>Episquamata</taxon>
        <taxon>Laterata</taxon>
        <taxon>Lacertibaenia</taxon>
        <taxon>Lacertidae</taxon>
        <taxon>Podarcis</taxon>
    </lineage>
</organism>
<name>A0AA35KHM0_9SAUR</name>
<evidence type="ECO:0000313" key="1">
    <source>
        <dbReference type="EMBL" id="CAI5777679.1"/>
    </source>
</evidence>
<evidence type="ECO:0000313" key="2">
    <source>
        <dbReference type="Proteomes" id="UP001178461"/>
    </source>
</evidence>
<keyword evidence="2" id="KW-1185">Reference proteome</keyword>
<dbReference type="AlphaFoldDB" id="A0AA35KHM0"/>